<evidence type="ECO:0000256" key="9">
    <source>
        <dbReference type="ARBA" id="ARBA00023065"/>
    </source>
</evidence>
<dbReference type="AlphaFoldDB" id="A0A1W1I6E5"/>
<evidence type="ECO:0000256" key="1">
    <source>
        <dbReference type="ARBA" id="ARBA00004571"/>
    </source>
</evidence>
<dbReference type="Gene3D" id="2.170.130.10">
    <property type="entry name" value="TonB-dependent receptor, plug domain"/>
    <property type="match status" value="1"/>
</dbReference>
<gene>
    <name evidence="18" type="ORF">NSJP_2426</name>
</gene>
<dbReference type="EMBL" id="LT828648">
    <property type="protein sequence ID" value="SLM48598.1"/>
    <property type="molecule type" value="Genomic_DNA"/>
</dbReference>
<sequence>MSKVFQELVAILKHASRGALCLVALAGALTSPVAAQEETPSVVFTIASQPLSSALHIFAETTDWQVSIPSEIVADMASPGVNGTHTPEEGLKALLVGTGLTYRVVSPKIVTLERESSTAFVPGMIAAGTAGAAGAMAATNGDATATGPAMAKPVQVPEVVVKDTRQRDNDTQSYVAEESSTATRTDTPFIQIPQSVGVVTQRVIQDQRAVRMDQALRNVSGIAIAQSNEGEANNDKMFCRGFPCAFFKNNLRNEDTNQVLTFRDISNVQRLEVLKGPPSVLYGRSEPGGIINILTKQPQAERYASIDQIIGSFNFYRTMVDVTGPMNESKTLLFRVNGAYENRESFRDFVEGQRYFIAPVFTWKASNKTTITIEGEYIHDRTTFDAGLPAVGEGIAQVPRSRFLGEPYNLSKTEEGRVSLLVAHRFTDSWRIESQFRADESNIQGNFAFSDGLLPDNQSLARTFFALSPDISSYYWRNDVIGKVATGSLKHELLGGVELGHQTASLKFGFAPLNNIDIFNPIYNQLPEPTAPDFLPNSRMFANAAGAYVQDQVALLNNLHLLVGARGDYFYQNSTVGTDVTKAENWGFSPRIGVSYQPIAPVSLYANVTRSFQPIFTPFSAISNVSKPTTATQYEAGVKTVLVPDRLTSTLAIYQINKRDAPVVDPANPFLILQTGAQRSQGVEFDIAAQLLAGWRAIATYAYTDARVTADTTIPVGNRLPLVARNTGSFWTTYDIQEGLFKGVGAGTGIFAVGQRAGDITNSFYLPGYVRWDAALYYRKQEILPHTNLVAQLNFLNLLNQEYFFGGQQSRGAAAFPGAPLSLLGSIKLEFF</sequence>
<dbReference type="PROSITE" id="PS52016">
    <property type="entry name" value="TONB_DEPENDENT_REC_3"/>
    <property type="match status" value="1"/>
</dbReference>
<dbReference type="OrthoDB" id="9760333at2"/>
<proteinExistence type="inferred from homology"/>
<keyword evidence="8" id="KW-0408">Iron</keyword>
<evidence type="ECO:0000256" key="10">
    <source>
        <dbReference type="ARBA" id="ARBA00023077"/>
    </source>
</evidence>
<evidence type="ECO:0000256" key="11">
    <source>
        <dbReference type="ARBA" id="ARBA00023136"/>
    </source>
</evidence>
<reference evidence="18 19" key="1">
    <citation type="submission" date="2017-03" db="EMBL/GenBank/DDBJ databases">
        <authorList>
            <person name="Afonso C.L."/>
            <person name="Miller P.J."/>
            <person name="Scott M.A."/>
            <person name="Spackman E."/>
            <person name="Goraichik I."/>
            <person name="Dimitrov K.M."/>
            <person name="Suarez D.L."/>
            <person name="Swayne D.E."/>
        </authorList>
    </citation>
    <scope>NUCLEOTIDE SEQUENCE [LARGE SCALE GENOMIC DNA]</scope>
    <source>
        <strain evidence="18">Genome sequencing of Nitrospira japonica strain NJ11</strain>
    </source>
</reference>
<keyword evidence="4 14" id="KW-1134">Transmembrane beta strand</keyword>
<feature type="signal peptide" evidence="16">
    <location>
        <begin position="1"/>
        <end position="35"/>
    </location>
</feature>
<dbReference type="SMART" id="SM00965">
    <property type="entry name" value="STN"/>
    <property type="match status" value="1"/>
</dbReference>
<keyword evidence="13 14" id="KW-0998">Cell outer membrane</keyword>
<keyword evidence="5" id="KW-0410">Iron transport</keyword>
<dbReference type="KEGG" id="nja:NSJP_2426"/>
<comment type="similarity">
    <text evidence="2 14 15">Belongs to the TonB-dependent receptor family.</text>
</comment>
<evidence type="ECO:0000259" key="17">
    <source>
        <dbReference type="SMART" id="SM00965"/>
    </source>
</evidence>
<comment type="subcellular location">
    <subcellularLocation>
        <location evidence="1 14">Cell outer membrane</location>
        <topology evidence="1 14">Multi-pass membrane protein</topology>
    </subcellularLocation>
</comment>
<dbReference type="InterPro" id="IPR012910">
    <property type="entry name" value="Plug_dom"/>
</dbReference>
<evidence type="ECO:0000256" key="4">
    <source>
        <dbReference type="ARBA" id="ARBA00022452"/>
    </source>
</evidence>
<dbReference type="SUPFAM" id="SSF56935">
    <property type="entry name" value="Porins"/>
    <property type="match status" value="1"/>
</dbReference>
<evidence type="ECO:0000256" key="8">
    <source>
        <dbReference type="ARBA" id="ARBA00023004"/>
    </source>
</evidence>
<evidence type="ECO:0000256" key="6">
    <source>
        <dbReference type="ARBA" id="ARBA00022692"/>
    </source>
</evidence>
<dbReference type="GO" id="GO:0038023">
    <property type="term" value="F:signaling receptor activity"/>
    <property type="evidence" value="ECO:0007669"/>
    <property type="project" value="InterPro"/>
</dbReference>
<evidence type="ECO:0000256" key="14">
    <source>
        <dbReference type="PROSITE-ProRule" id="PRU01360"/>
    </source>
</evidence>
<keyword evidence="6 14" id="KW-0812">Transmembrane</keyword>
<dbReference type="InterPro" id="IPR037066">
    <property type="entry name" value="Plug_dom_sf"/>
</dbReference>
<organism evidence="18 19">
    <name type="scientific">Nitrospira japonica</name>
    <dbReference type="NCBI Taxonomy" id="1325564"/>
    <lineage>
        <taxon>Bacteria</taxon>
        <taxon>Pseudomonadati</taxon>
        <taxon>Nitrospirota</taxon>
        <taxon>Nitrospiria</taxon>
        <taxon>Nitrospirales</taxon>
        <taxon>Nitrospiraceae</taxon>
        <taxon>Nitrospira</taxon>
    </lineage>
</organism>
<evidence type="ECO:0000256" key="2">
    <source>
        <dbReference type="ARBA" id="ARBA00009810"/>
    </source>
</evidence>
<dbReference type="PANTHER" id="PTHR32552:SF68">
    <property type="entry name" value="FERRICHROME OUTER MEMBRANE TRANSPORTER_PHAGE RECEPTOR"/>
    <property type="match status" value="1"/>
</dbReference>
<evidence type="ECO:0000256" key="13">
    <source>
        <dbReference type="ARBA" id="ARBA00023237"/>
    </source>
</evidence>
<keyword evidence="19" id="KW-1185">Reference proteome</keyword>
<dbReference type="InterPro" id="IPR036942">
    <property type="entry name" value="Beta-barrel_TonB_sf"/>
</dbReference>
<dbReference type="InterPro" id="IPR011662">
    <property type="entry name" value="Secretin/TonB_short_N"/>
</dbReference>
<keyword evidence="3 14" id="KW-0813">Transport</keyword>
<dbReference type="InterPro" id="IPR039426">
    <property type="entry name" value="TonB-dep_rcpt-like"/>
</dbReference>
<feature type="domain" description="Secretin/TonB short N-terminal" evidence="17">
    <location>
        <begin position="64"/>
        <end position="115"/>
    </location>
</feature>
<evidence type="ECO:0000256" key="15">
    <source>
        <dbReference type="RuleBase" id="RU003357"/>
    </source>
</evidence>
<dbReference type="STRING" id="1325564.NSJP_2426"/>
<keyword evidence="9" id="KW-0406">Ion transport</keyword>
<dbReference type="InterPro" id="IPR010105">
    <property type="entry name" value="TonB_sidphr_rcpt"/>
</dbReference>
<keyword evidence="11 14" id="KW-0472">Membrane</keyword>
<dbReference type="Pfam" id="PF00593">
    <property type="entry name" value="TonB_dep_Rec_b-barrel"/>
    <property type="match status" value="1"/>
</dbReference>
<dbReference type="RefSeq" id="WP_080886961.1">
    <property type="nucleotide sequence ID" value="NZ_LT828648.1"/>
</dbReference>
<evidence type="ECO:0000256" key="7">
    <source>
        <dbReference type="ARBA" id="ARBA00022729"/>
    </source>
</evidence>
<evidence type="ECO:0000256" key="12">
    <source>
        <dbReference type="ARBA" id="ARBA00023170"/>
    </source>
</evidence>
<dbReference type="Proteomes" id="UP000192042">
    <property type="component" value="Chromosome I"/>
</dbReference>
<dbReference type="Gene3D" id="2.40.170.20">
    <property type="entry name" value="TonB-dependent receptor, beta-barrel domain"/>
    <property type="match status" value="1"/>
</dbReference>
<name>A0A1W1I6E5_9BACT</name>
<dbReference type="FunFam" id="2.40.170.20:FF:000005">
    <property type="entry name" value="TonB-dependent siderophore receptor"/>
    <property type="match status" value="1"/>
</dbReference>
<evidence type="ECO:0000256" key="16">
    <source>
        <dbReference type="SAM" id="SignalP"/>
    </source>
</evidence>
<feature type="chain" id="PRO_5013117005" evidence="16">
    <location>
        <begin position="36"/>
        <end position="832"/>
    </location>
</feature>
<dbReference type="NCBIfam" id="TIGR01783">
    <property type="entry name" value="TonB-siderophor"/>
    <property type="match status" value="1"/>
</dbReference>
<keyword evidence="12" id="KW-0675">Receptor</keyword>
<dbReference type="GO" id="GO:0009279">
    <property type="term" value="C:cell outer membrane"/>
    <property type="evidence" value="ECO:0007669"/>
    <property type="project" value="UniProtKB-SubCell"/>
</dbReference>
<evidence type="ECO:0000256" key="3">
    <source>
        <dbReference type="ARBA" id="ARBA00022448"/>
    </source>
</evidence>
<accession>A0A1W1I6E5</accession>
<dbReference type="FunFam" id="2.170.130.10:FF:000001">
    <property type="entry name" value="Catecholate siderophore TonB-dependent receptor"/>
    <property type="match status" value="1"/>
</dbReference>
<dbReference type="GO" id="GO:0015891">
    <property type="term" value="P:siderophore transport"/>
    <property type="evidence" value="ECO:0007669"/>
    <property type="project" value="InterPro"/>
</dbReference>
<keyword evidence="7 16" id="KW-0732">Signal</keyword>
<evidence type="ECO:0000313" key="18">
    <source>
        <dbReference type="EMBL" id="SLM48598.1"/>
    </source>
</evidence>
<dbReference type="PANTHER" id="PTHR32552">
    <property type="entry name" value="FERRICHROME IRON RECEPTOR-RELATED"/>
    <property type="match status" value="1"/>
</dbReference>
<dbReference type="CDD" id="cd01347">
    <property type="entry name" value="ligand_gated_channel"/>
    <property type="match status" value="1"/>
</dbReference>
<dbReference type="Gene3D" id="3.55.50.30">
    <property type="match status" value="1"/>
</dbReference>
<protein>
    <submittedName>
        <fullName evidence="18">Putative Ferric iron uptake protein</fullName>
    </submittedName>
</protein>
<evidence type="ECO:0000256" key="5">
    <source>
        <dbReference type="ARBA" id="ARBA00022496"/>
    </source>
</evidence>
<keyword evidence="10 15" id="KW-0798">TonB box</keyword>
<dbReference type="Pfam" id="PF07660">
    <property type="entry name" value="STN"/>
    <property type="match status" value="1"/>
</dbReference>
<evidence type="ECO:0000313" key="19">
    <source>
        <dbReference type="Proteomes" id="UP000192042"/>
    </source>
</evidence>
<dbReference type="Pfam" id="PF07715">
    <property type="entry name" value="Plug"/>
    <property type="match status" value="1"/>
</dbReference>
<dbReference type="GO" id="GO:0015344">
    <property type="term" value="F:siderophore uptake transmembrane transporter activity"/>
    <property type="evidence" value="ECO:0007669"/>
    <property type="project" value="TreeGrafter"/>
</dbReference>
<dbReference type="InterPro" id="IPR000531">
    <property type="entry name" value="Beta-barrel_TonB"/>
</dbReference>